<dbReference type="GO" id="GO:0007059">
    <property type="term" value="P:chromosome segregation"/>
    <property type="evidence" value="ECO:0007669"/>
    <property type="project" value="TreeGrafter"/>
</dbReference>
<feature type="compositionally biased region" description="Low complexity" evidence="8">
    <location>
        <begin position="24"/>
        <end position="35"/>
    </location>
</feature>
<protein>
    <submittedName>
        <fullName evidence="10">Tousled kinase</fullName>
    </submittedName>
</protein>
<evidence type="ECO:0000256" key="1">
    <source>
        <dbReference type="ARBA" id="ARBA00022527"/>
    </source>
</evidence>
<keyword evidence="3 6" id="KW-0547">Nucleotide-binding</keyword>
<keyword evidence="1" id="KW-0723">Serine/threonine-protein kinase</keyword>
<feature type="region of interest" description="Disordered" evidence="8">
    <location>
        <begin position="1058"/>
        <end position="1093"/>
    </location>
</feature>
<dbReference type="FunFam" id="1.10.510.10:FF:000698">
    <property type="entry name" value="Serine/threonine-protein kinase tousled-like 1"/>
    <property type="match status" value="1"/>
</dbReference>
<feature type="coiled-coil region" evidence="7">
    <location>
        <begin position="688"/>
        <end position="722"/>
    </location>
</feature>
<evidence type="ECO:0000256" key="8">
    <source>
        <dbReference type="SAM" id="MobiDB-lite"/>
    </source>
</evidence>
<evidence type="ECO:0000313" key="10">
    <source>
        <dbReference type="EMBL" id="THD24774.1"/>
    </source>
</evidence>
<keyword evidence="2" id="KW-0808">Transferase</keyword>
<keyword evidence="7" id="KW-0175">Coiled coil</keyword>
<evidence type="ECO:0000256" key="4">
    <source>
        <dbReference type="ARBA" id="ARBA00022777"/>
    </source>
</evidence>
<dbReference type="InterPro" id="IPR000719">
    <property type="entry name" value="Prot_kinase_dom"/>
</dbReference>
<feature type="compositionally biased region" description="Low complexity" evidence="8">
    <location>
        <begin position="1081"/>
        <end position="1093"/>
    </location>
</feature>
<feature type="region of interest" description="Disordered" evidence="8">
    <location>
        <begin position="252"/>
        <end position="342"/>
    </location>
</feature>
<dbReference type="CDD" id="cd13990">
    <property type="entry name" value="STKc_TLK"/>
    <property type="match status" value="1"/>
</dbReference>
<dbReference type="GO" id="GO:0005524">
    <property type="term" value="F:ATP binding"/>
    <property type="evidence" value="ECO:0007669"/>
    <property type="project" value="UniProtKB-UniRule"/>
</dbReference>
<dbReference type="InterPro" id="IPR017441">
    <property type="entry name" value="Protein_kinase_ATP_BS"/>
</dbReference>
<feature type="compositionally biased region" description="Polar residues" evidence="8">
    <location>
        <begin position="51"/>
        <end position="78"/>
    </location>
</feature>
<comment type="caution">
    <text evidence="10">The sequence shown here is derived from an EMBL/GenBank/DDBJ whole genome shotgun (WGS) entry which is preliminary data.</text>
</comment>
<dbReference type="PROSITE" id="PS50011">
    <property type="entry name" value="PROTEIN_KINASE_DOM"/>
    <property type="match status" value="1"/>
</dbReference>
<dbReference type="InterPro" id="IPR008271">
    <property type="entry name" value="Ser/Thr_kinase_AS"/>
</dbReference>
<feature type="region of interest" description="Disordered" evidence="8">
    <location>
        <begin position="519"/>
        <end position="538"/>
    </location>
</feature>
<dbReference type="SMART" id="SM00220">
    <property type="entry name" value="S_TKc"/>
    <property type="match status" value="1"/>
</dbReference>
<keyword evidence="11" id="KW-1185">Reference proteome</keyword>
<dbReference type="PANTHER" id="PTHR22974:SF23">
    <property type="entry name" value="TOUSLED-LIKE KINASE, ISOFORM G"/>
    <property type="match status" value="1"/>
</dbReference>
<dbReference type="Gene3D" id="1.10.510.10">
    <property type="entry name" value="Transferase(Phosphotransferase) domain 1"/>
    <property type="match status" value="1"/>
</dbReference>
<gene>
    <name evidence="10" type="ORF">D915_004052</name>
</gene>
<dbReference type="SUPFAM" id="SSF56112">
    <property type="entry name" value="Protein kinase-like (PK-like)"/>
    <property type="match status" value="1"/>
</dbReference>
<feature type="compositionally biased region" description="Basic and acidic residues" evidence="8">
    <location>
        <begin position="660"/>
        <end position="669"/>
    </location>
</feature>
<feature type="coiled-coil region" evidence="7">
    <location>
        <begin position="544"/>
        <end position="592"/>
    </location>
</feature>
<feature type="compositionally biased region" description="Basic and acidic residues" evidence="8">
    <location>
        <begin position="292"/>
        <end position="305"/>
    </location>
</feature>
<dbReference type="GO" id="GO:0005634">
    <property type="term" value="C:nucleus"/>
    <property type="evidence" value="ECO:0007669"/>
    <property type="project" value="TreeGrafter"/>
</dbReference>
<proteinExistence type="predicted"/>
<dbReference type="GO" id="GO:0004674">
    <property type="term" value="F:protein serine/threonine kinase activity"/>
    <property type="evidence" value="ECO:0007669"/>
    <property type="project" value="UniProtKB-KW"/>
</dbReference>
<sequence>MPLHVDPRKHELLEARIQGSNHIGSAPPATSSGSGCFLGQSFSNTDDHSQTPDQASAPITPSPGSSVGDTEMNTSGSGPTKPAVICLASDPLNQNSRSEEDTSEHVDKPDSMLICTTEALILGNNLAPYVVTPRPQCCAESSLPTTPKRSKQLTSTYTDLNTMQVNCSDTPISPTKNDHLTVAQFCANDPLIHSPQYNSRSNSEHIPSFLLSANSPLKVNASLPLDRLSTAIAGVQNSNTYVSSVLADYGSPSAKTNHMTTPDAQSSRGSSKKRRKAPSTDELSAQRPRKLTCQDRGSKRIDELFKVQPGPLSTSCDSTSPIRSQRPPSPSPTTENSLDQTGIPSSVFIPTLTDVITTSCSVDHAVSASGQGCLTASSCMNVQNCQPSPTRINSVASLSDSSSEVPNSMAAGYLAPSSINLVSTPCTVSVSGRPTAPTIMSGTPCSHPSPAQPLTVSANPNNGSCCSTHSSTAPIVANSGSCSGVRAHAAIQTDDSLFPAVPIHTTDPGDDQATLGTSPIKSSIPPFTSAPVSPSPQSSMAATIESMQRHISELEREAALQRENLIKMQENAQRSREVIRELLIEKSVLERKTTRQRVMENRLRLGQFVTQRQGAHFEEKWIEGSRFKELDQRRKNIELVREEIERKKKQWNKRKPSLGDGKKNSKSKGDEVSVDEFYEQLEIYDLRKQMLVKEDKEIQMELERLDRERNLHIREIKRIANEDASRFKDHPLLNDRYLLLNLLGKGGFSEVHKGFDLVANRYVACKVHQLNPAWPKDKKDNYIKHALREINIHKTLNHPRIVKVFDVFDIDHDAFCTVLEYSEGNDLDFFLKQNKSIPEREAKSIICQVVSALKYLNERRPPVIHYDLKPGNILLGSGQVAGEIKITDFGLSKLMTDDEYNPETGMDLTSQGAGTYWYLPPECFETGREPPKISSKVDIWSVGVIFYQCLFGRKPFGHNMSQADILHENIILHARNIVFPSSTKVSDGAKEFIRKCCTYRKELRPDVFQLCNDDYLKPKAQLKHNLDTSSLPGPVGVPPSSCVLPNFTSASGISTLPQSSHISSGHLNSAFPSTHPPHAPSPSLQPLSLNPPN</sequence>
<accession>A0A4E0REU0</accession>
<reference evidence="10" key="1">
    <citation type="submission" date="2019-03" db="EMBL/GenBank/DDBJ databases">
        <title>Improved annotation for the trematode Fasciola hepatica.</title>
        <authorList>
            <person name="Choi Y.-J."/>
            <person name="Martin J."/>
            <person name="Mitreva M."/>
        </authorList>
    </citation>
    <scope>NUCLEOTIDE SEQUENCE [LARGE SCALE GENOMIC DNA]</scope>
</reference>
<dbReference type="GO" id="GO:0035556">
    <property type="term" value="P:intracellular signal transduction"/>
    <property type="evidence" value="ECO:0007669"/>
    <property type="project" value="TreeGrafter"/>
</dbReference>
<feature type="binding site" evidence="6">
    <location>
        <position position="766"/>
    </location>
    <ligand>
        <name>ATP</name>
        <dbReference type="ChEBI" id="CHEBI:30616"/>
    </ligand>
</feature>
<keyword evidence="4 10" id="KW-0418">Kinase</keyword>
<feature type="compositionally biased region" description="Polar residues" evidence="8">
    <location>
        <begin position="253"/>
        <end position="265"/>
    </location>
</feature>
<dbReference type="Proteomes" id="UP000230066">
    <property type="component" value="Unassembled WGS sequence"/>
</dbReference>
<feature type="region of interest" description="Disordered" evidence="8">
    <location>
        <begin position="21"/>
        <end position="85"/>
    </location>
</feature>
<evidence type="ECO:0000256" key="7">
    <source>
        <dbReference type="SAM" id="Coils"/>
    </source>
</evidence>
<dbReference type="Pfam" id="PF00069">
    <property type="entry name" value="Pkinase"/>
    <property type="match status" value="1"/>
</dbReference>
<evidence type="ECO:0000256" key="3">
    <source>
        <dbReference type="ARBA" id="ARBA00022741"/>
    </source>
</evidence>
<evidence type="ECO:0000313" key="11">
    <source>
        <dbReference type="Proteomes" id="UP000230066"/>
    </source>
</evidence>
<feature type="domain" description="Protein kinase" evidence="9">
    <location>
        <begin position="737"/>
        <end position="1016"/>
    </location>
</feature>
<name>A0A4E0REU0_FASHE</name>
<dbReference type="InterPro" id="IPR011009">
    <property type="entry name" value="Kinase-like_dom_sf"/>
</dbReference>
<dbReference type="PROSITE" id="PS00107">
    <property type="entry name" value="PROTEIN_KINASE_ATP"/>
    <property type="match status" value="1"/>
</dbReference>
<dbReference type="EMBL" id="JXXN02001440">
    <property type="protein sequence ID" value="THD24774.1"/>
    <property type="molecule type" value="Genomic_DNA"/>
</dbReference>
<evidence type="ECO:0000256" key="2">
    <source>
        <dbReference type="ARBA" id="ARBA00022679"/>
    </source>
</evidence>
<feature type="compositionally biased region" description="Polar residues" evidence="8">
    <location>
        <begin position="1058"/>
        <end position="1067"/>
    </location>
</feature>
<evidence type="ECO:0000259" key="9">
    <source>
        <dbReference type="PROSITE" id="PS50011"/>
    </source>
</evidence>
<dbReference type="PANTHER" id="PTHR22974">
    <property type="entry name" value="MIXED LINEAGE PROTEIN KINASE"/>
    <property type="match status" value="1"/>
</dbReference>
<keyword evidence="5 6" id="KW-0067">ATP-binding</keyword>
<evidence type="ECO:0000256" key="5">
    <source>
        <dbReference type="ARBA" id="ARBA00022840"/>
    </source>
</evidence>
<dbReference type="AlphaFoldDB" id="A0A4E0REU0"/>
<organism evidence="10 11">
    <name type="scientific">Fasciola hepatica</name>
    <name type="common">Liver fluke</name>
    <dbReference type="NCBI Taxonomy" id="6192"/>
    <lineage>
        <taxon>Eukaryota</taxon>
        <taxon>Metazoa</taxon>
        <taxon>Spiralia</taxon>
        <taxon>Lophotrochozoa</taxon>
        <taxon>Platyhelminthes</taxon>
        <taxon>Trematoda</taxon>
        <taxon>Digenea</taxon>
        <taxon>Plagiorchiida</taxon>
        <taxon>Echinostomata</taxon>
        <taxon>Echinostomatoidea</taxon>
        <taxon>Fasciolidae</taxon>
        <taxon>Fasciola</taxon>
    </lineage>
</organism>
<feature type="region of interest" description="Disordered" evidence="8">
    <location>
        <begin position="650"/>
        <end position="669"/>
    </location>
</feature>
<dbReference type="PROSITE" id="PS00108">
    <property type="entry name" value="PROTEIN_KINASE_ST"/>
    <property type="match status" value="1"/>
</dbReference>
<evidence type="ECO:0000256" key="6">
    <source>
        <dbReference type="PROSITE-ProRule" id="PRU10141"/>
    </source>
</evidence>